<evidence type="ECO:0000313" key="3">
    <source>
        <dbReference type="Proteomes" id="UP001187192"/>
    </source>
</evidence>
<evidence type="ECO:0000313" key="2">
    <source>
        <dbReference type="EMBL" id="GMN26769.1"/>
    </source>
</evidence>
<gene>
    <name evidence="2" type="ORF">TIFTF001_001421</name>
</gene>
<protein>
    <submittedName>
        <fullName evidence="2">Uncharacterized protein</fullName>
    </submittedName>
</protein>
<proteinExistence type="predicted"/>
<organism evidence="2 3">
    <name type="scientific">Ficus carica</name>
    <name type="common">Common fig</name>
    <dbReference type="NCBI Taxonomy" id="3494"/>
    <lineage>
        <taxon>Eukaryota</taxon>
        <taxon>Viridiplantae</taxon>
        <taxon>Streptophyta</taxon>
        <taxon>Embryophyta</taxon>
        <taxon>Tracheophyta</taxon>
        <taxon>Spermatophyta</taxon>
        <taxon>Magnoliopsida</taxon>
        <taxon>eudicotyledons</taxon>
        <taxon>Gunneridae</taxon>
        <taxon>Pentapetalae</taxon>
        <taxon>rosids</taxon>
        <taxon>fabids</taxon>
        <taxon>Rosales</taxon>
        <taxon>Moraceae</taxon>
        <taxon>Ficeae</taxon>
        <taxon>Ficus</taxon>
    </lineage>
</organism>
<sequence>MFTTFHEELVGKLKSMIATLNQEKAVVEQENDDAMDELNKSVGAEQGARSRIS</sequence>
<evidence type="ECO:0000256" key="1">
    <source>
        <dbReference type="SAM" id="MobiDB-lite"/>
    </source>
</evidence>
<accession>A0AA88D4L7</accession>
<keyword evidence="3" id="KW-1185">Reference proteome</keyword>
<reference evidence="2" key="1">
    <citation type="submission" date="2023-07" db="EMBL/GenBank/DDBJ databases">
        <title>draft genome sequence of fig (Ficus carica).</title>
        <authorList>
            <person name="Takahashi T."/>
            <person name="Nishimura K."/>
        </authorList>
    </citation>
    <scope>NUCLEOTIDE SEQUENCE</scope>
</reference>
<dbReference type="AlphaFoldDB" id="A0AA88D4L7"/>
<dbReference type="Proteomes" id="UP001187192">
    <property type="component" value="Unassembled WGS sequence"/>
</dbReference>
<name>A0AA88D4L7_FICCA</name>
<feature type="region of interest" description="Disordered" evidence="1">
    <location>
        <begin position="29"/>
        <end position="53"/>
    </location>
</feature>
<dbReference type="EMBL" id="BTGU01000001">
    <property type="protein sequence ID" value="GMN26769.1"/>
    <property type="molecule type" value="Genomic_DNA"/>
</dbReference>
<comment type="caution">
    <text evidence="2">The sequence shown here is derived from an EMBL/GenBank/DDBJ whole genome shotgun (WGS) entry which is preliminary data.</text>
</comment>